<proteinExistence type="predicted"/>
<protein>
    <submittedName>
        <fullName evidence="3">Uncharacterized protein</fullName>
    </submittedName>
</protein>
<dbReference type="SUPFAM" id="SSF53474">
    <property type="entry name" value="alpha/beta-Hydrolases"/>
    <property type="match status" value="1"/>
</dbReference>
<feature type="transmembrane region" description="Helical" evidence="2">
    <location>
        <begin position="347"/>
        <end position="369"/>
    </location>
</feature>
<feature type="transmembrane region" description="Helical" evidence="2">
    <location>
        <begin position="409"/>
        <end position="425"/>
    </location>
</feature>
<dbReference type="AlphaFoldDB" id="A0A1B2HX48"/>
<name>A0A1B2HX48_9PSEU</name>
<accession>A0A1B2HX48</accession>
<feature type="compositionally biased region" description="Basic and acidic residues" evidence="1">
    <location>
        <begin position="138"/>
        <end position="151"/>
    </location>
</feature>
<feature type="transmembrane region" description="Helical" evidence="2">
    <location>
        <begin position="284"/>
        <end position="302"/>
    </location>
</feature>
<feature type="transmembrane region" description="Helical" evidence="2">
    <location>
        <begin position="225"/>
        <end position="244"/>
    </location>
</feature>
<feature type="transmembrane region" description="Helical" evidence="2">
    <location>
        <begin position="609"/>
        <end position="629"/>
    </location>
</feature>
<evidence type="ECO:0000256" key="2">
    <source>
        <dbReference type="SAM" id="Phobius"/>
    </source>
</evidence>
<keyword evidence="2" id="KW-0472">Membrane</keyword>
<keyword evidence="2" id="KW-0812">Transmembrane</keyword>
<organism evidence="3 4">
    <name type="scientific">Lentzea guizhouensis</name>
    <dbReference type="NCBI Taxonomy" id="1586287"/>
    <lineage>
        <taxon>Bacteria</taxon>
        <taxon>Bacillati</taxon>
        <taxon>Actinomycetota</taxon>
        <taxon>Actinomycetes</taxon>
        <taxon>Pseudonocardiales</taxon>
        <taxon>Pseudonocardiaceae</taxon>
        <taxon>Lentzea</taxon>
    </lineage>
</organism>
<evidence type="ECO:0000256" key="1">
    <source>
        <dbReference type="SAM" id="MobiDB-lite"/>
    </source>
</evidence>
<keyword evidence="4" id="KW-1185">Reference proteome</keyword>
<dbReference type="InterPro" id="IPR029058">
    <property type="entry name" value="AB_hydrolase_fold"/>
</dbReference>
<dbReference type="KEGG" id="led:BBK82_46560"/>
<feature type="transmembrane region" description="Helical" evidence="2">
    <location>
        <begin position="431"/>
        <end position="449"/>
    </location>
</feature>
<dbReference type="STRING" id="1586287.BBK82_46560"/>
<feature type="transmembrane region" description="Helical" evidence="2">
    <location>
        <begin position="176"/>
        <end position="199"/>
    </location>
</feature>
<feature type="transmembrane region" description="Helical" evidence="2">
    <location>
        <begin position="308"/>
        <end position="327"/>
    </location>
</feature>
<feature type="transmembrane region" description="Helical" evidence="2">
    <location>
        <begin position="502"/>
        <end position="529"/>
    </location>
</feature>
<gene>
    <name evidence="3" type="ORF">BBK82_46560</name>
</gene>
<feature type="region of interest" description="Disordered" evidence="1">
    <location>
        <begin position="138"/>
        <end position="160"/>
    </location>
</feature>
<evidence type="ECO:0000313" key="3">
    <source>
        <dbReference type="EMBL" id="ANZ42286.1"/>
    </source>
</evidence>
<evidence type="ECO:0000313" key="4">
    <source>
        <dbReference type="Proteomes" id="UP000093053"/>
    </source>
</evidence>
<reference evidence="3 4" key="1">
    <citation type="submission" date="2016-07" db="EMBL/GenBank/DDBJ databases">
        <title>Complete genome sequence of the Lentzea guizhouensis DHS C013.</title>
        <authorList>
            <person name="Cao C."/>
        </authorList>
    </citation>
    <scope>NUCLEOTIDE SEQUENCE [LARGE SCALE GENOMIC DNA]</scope>
    <source>
        <strain evidence="3 4">DHS C013</strain>
    </source>
</reference>
<dbReference type="EMBL" id="CP016793">
    <property type="protein sequence ID" value="ANZ42286.1"/>
    <property type="molecule type" value="Genomic_DNA"/>
</dbReference>
<feature type="transmembrane region" description="Helical" evidence="2">
    <location>
        <begin position="461"/>
        <end position="482"/>
    </location>
</feature>
<sequence length="853" mass="92976">MELRIHGVNNTPAPAMLALPDHAVEQFRGDRFGSFWRPRQDRLADLPVNDPGRPRADVEREAYSWGGMARSTPGAPGSGVASVVANVAGRIGWALLLPFGLANVAYWSREIPRTWTEDDELTHAEKLKKAELLAADAHERGTREDGTEPRDTPVAGADPGKSRWWNAGRGAASTRLFGLGLTILLVLSVSVAVVDLYAIQCSFPDTTCRQLPSWLDVLGDPAQHVRVLAASAVPVLLLVGLLLLTSLSRSRYESTTTEDRQPFRSGVLLSRRSMWRGSPRLRRLTRLHLAAGFCVVTLVTGPELFRHAAVFPFTVVLAGFLLVLVAFRVMRTAADCPDAPKTEKSGVWSWALVVATGVVLAVHGFAIYYTEPVFTGSLWLVRWGPPAVTACLLGIALSGWSWRKREKRVPWLASLVFAAGLIATAEWPWAGLVVVAAGALLIGYAVRGNREWEAWGGTGPGVLLGLSLVSSLLLMTVLVLTLRSWLGGAEPLQKLPQAPWFYWWTSGSFTAALAVLAGLVVVLVVVLGLRVRRPADFEKDTSLAIPAGQEALVMRWRHVIASAHRAEVVVGVLSALSTAAVALAVHVTFARPSWVDWRVPAWVFEQGVTYTGLAGVALVGSFVGAGVLANRRPLGLLWDLMCFLPRTAHPFAPPCYAERAVPEIAERVRDWLDRHPEDPEKPENSPVVVLSAHSLGAVLAVAAIYQLPRKHLARVKLLTCGVQLRPYFGRIFPELLGPGVLGTVRSRRGTIWALDPWHRQDDPGPQPEPVVAPADTLKGVLEGRWVNLWRRTDYLGFPVIGYGKPDGTSIDQWANETNGSPDKVETHSDYHRCAAYTAAFTRLVPEPPPAQPS</sequence>
<keyword evidence="2" id="KW-1133">Transmembrane helix</keyword>
<feature type="transmembrane region" description="Helical" evidence="2">
    <location>
        <begin position="568"/>
        <end position="589"/>
    </location>
</feature>
<dbReference type="Proteomes" id="UP000093053">
    <property type="component" value="Chromosome"/>
</dbReference>
<feature type="transmembrane region" description="Helical" evidence="2">
    <location>
        <begin position="381"/>
        <end position="402"/>
    </location>
</feature>